<evidence type="ECO:0000256" key="2">
    <source>
        <dbReference type="ARBA" id="ARBA00010617"/>
    </source>
</evidence>
<dbReference type="InterPro" id="IPR053007">
    <property type="entry name" value="CYP450_monoxygenase_sec-met"/>
</dbReference>
<sequence length="507" mass="56472">MVYLTGFVTLAHDSREPPLIPSRIPIIGHAIGVLRGGSGYYSHIVNKYDYPISTLSLPRAKMYIVTSPAMIAASDRQAKTISFAPYVVEFAKRILLASKTSIGLLSEDLLDEDGLNLRTETMKAMHAALQPGRHLQETSQAVVMNIIRYLDFESPEINQTSIGLFQWVQRVVSLASTNAIYGPARNPMQNDEVMEGFWSVDRDFALLGLMVLPRLAAPEANRGRKRLFDAFRDYYSNSGLEEASELIKARYNVNNRHGIPDKEIARFDLGVCTALLVNTIPAVFWTLCHVFSDSKLLAELRQGIEAVVFGQQKFSKEKTSGATTTAITVNIPDIIKTFPLLESVVMEVLRVQSNNASARYLLTDTLIDDGLGAAYILKKDSFLVMPSAVIHKNEIAWGPTAKKFDPARFVKSSAYKARSSAFRAFGGGNALCPGRHFAVNEIISILVIMVLRYDIEPVTQAWKIPSTRKHIATSILTPLEDIHVRISQRKEIKELNLNFIWESRSAP</sequence>
<dbReference type="InterPro" id="IPR001128">
    <property type="entry name" value="Cyt_P450"/>
</dbReference>
<evidence type="ECO:0000313" key="7">
    <source>
        <dbReference type="EMBL" id="KAK5632008.1"/>
    </source>
</evidence>
<organism evidence="7 8">
    <name type="scientific">Xylaria bambusicola</name>
    <dbReference type="NCBI Taxonomy" id="326684"/>
    <lineage>
        <taxon>Eukaryota</taxon>
        <taxon>Fungi</taxon>
        <taxon>Dikarya</taxon>
        <taxon>Ascomycota</taxon>
        <taxon>Pezizomycotina</taxon>
        <taxon>Sordariomycetes</taxon>
        <taxon>Xylariomycetidae</taxon>
        <taxon>Xylariales</taxon>
        <taxon>Xylariaceae</taxon>
        <taxon>Xylaria</taxon>
    </lineage>
</organism>
<dbReference type="SUPFAM" id="SSF48264">
    <property type="entry name" value="Cytochrome P450"/>
    <property type="match status" value="1"/>
</dbReference>
<dbReference type="Gene3D" id="1.10.630.10">
    <property type="entry name" value="Cytochrome P450"/>
    <property type="match status" value="1"/>
</dbReference>
<comment type="similarity">
    <text evidence="2">Belongs to the cytochrome P450 family.</text>
</comment>
<dbReference type="Pfam" id="PF00067">
    <property type="entry name" value="p450"/>
    <property type="match status" value="1"/>
</dbReference>
<evidence type="ECO:0000256" key="5">
    <source>
        <dbReference type="ARBA" id="ARBA00023033"/>
    </source>
</evidence>
<dbReference type="GO" id="GO:0005506">
    <property type="term" value="F:iron ion binding"/>
    <property type="evidence" value="ECO:0007669"/>
    <property type="project" value="InterPro"/>
</dbReference>
<comment type="cofactor">
    <cofactor evidence="1 6">
        <name>heme</name>
        <dbReference type="ChEBI" id="CHEBI:30413"/>
    </cofactor>
</comment>
<keyword evidence="3 6" id="KW-0479">Metal-binding</keyword>
<feature type="binding site" description="axial binding residue" evidence="6">
    <location>
        <position position="432"/>
    </location>
    <ligand>
        <name>heme</name>
        <dbReference type="ChEBI" id="CHEBI:30413"/>
    </ligand>
    <ligandPart>
        <name>Fe</name>
        <dbReference type="ChEBI" id="CHEBI:18248"/>
    </ligandPart>
</feature>
<keyword evidence="5" id="KW-0503">Monooxygenase</keyword>
<accession>A0AAN7ULK9</accession>
<keyword evidence="8" id="KW-1185">Reference proteome</keyword>
<proteinExistence type="inferred from homology"/>
<dbReference type="PANTHER" id="PTHR47582:SF1">
    <property type="entry name" value="P450, PUTATIVE (EUROFUNG)-RELATED"/>
    <property type="match status" value="1"/>
</dbReference>
<dbReference type="GO" id="GO:0016705">
    <property type="term" value="F:oxidoreductase activity, acting on paired donors, with incorporation or reduction of molecular oxygen"/>
    <property type="evidence" value="ECO:0007669"/>
    <property type="project" value="InterPro"/>
</dbReference>
<keyword evidence="6" id="KW-0349">Heme</keyword>
<dbReference type="InterPro" id="IPR002403">
    <property type="entry name" value="Cyt_P450_E_grp-IV"/>
</dbReference>
<gene>
    <name evidence="7" type="ORF">RRF57_007722</name>
</gene>
<dbReference type="PRINTS" id="PR00465">
    <property type="entry name" value="EP450IV"/>
</dbReference>
<dbReference type="AlphaFoldDB" id="A0AAN7ULK9"/>
<dbReference type="GO" id="GO:0020037">
    <property type="term" value="F:heme binding"/>
    <property type="evidence" value="ECO:0007669"/>
    <property type="project" value="InterPro"/>
</dbReference>
<dbReference type="InterPro" id="IPR036396">
    <property type="entry name" value="Cyt_P450_sf"/>
</dbReference>
<keyword evidence="4 6" id="KW-0408">Iron</keyword>
<evidence type="ECO:0000256" key="3">
    <source>
        <dbReference type="ARBA" id="ARBA00022723"/>
    </source>
</evidence>
<evidence type="ECO:0000256" key="4">
    <source>
        <dbReference type="ARBA" id="ARBA00023004"/>
    </source>
</evidence>
<dbReference type="EMBL" id="JAWHQM010000022">
    <property type="protein sequence ID" value="KAK5632008.1"/>
    <property type="molecule type" value="Genomic_DNA"/>
</dbReference>
<evidence type="ECO:0000256" key="6">
    <source>
        <dbReference type="PIRSR" id="PIRSR602403-1"/>
    </source>
</evidence>
<evidence type="ECO:0008006" key="9">
    <source>
        <dbReference type="Google" id="ProtNLM"/>
    </source>
</evidence>
<name>A0AAN7ULK9_9PEZI</name>
<comment type="caution">
    <text evidence="7">The sequence shown here is derived from an EMBL/GenBank/DDBJ whole genome shotgun (WGS) entry which is preliminary data.</text>
</comment>
<protein>
    <recommendedName>
        <fullName evidence="9">Cytochrome P450</fullName>
    </recommendedName>
</protein>
<reference evidence="7 8" key="1">
    <citation type="submission" date="2023-10" db="EMBL/GenBank/DDBJ databases">
        <title>Draft genome sequence of Xylaria bambusicola isolate GMP-LS, the root and basal stem rot pathogen of sugarcane in Indonesia.</title>
        <authorList>
            <person name="Selvaraj P."/>
            <person name="Muralishankar V."/>
            <person name="Muruganantham S."/>
            <person name="Sp S."/>
            <person name="Haryani S."/>
            <person name="Lau K.J.X."/>
            <person name="Naqvi N.I."/>
        </authorList>
    </citation>
    <scope>NUCLEOTIDE SEQUENCE [LARGE SCALE GENOMIC DNA]</scope>
    <source>
        <strain evidence="7">GMP-LS</strain>
    </source>
</reference>
<dbReference type="GO" id="GO:0004497">
    <property type="term" value="F:monooxygenase activity"/>
    <property type="evidence" value="ECO:0007669"/>
    <property type="project" value="UniProtKB-KW"/>
</dbReference>
<dbReference type="PANTHER" id="PTHR47582">
    <property type="entry name" value="P450, PUTATIVE (EUROFUNG)-RELATED"/>
    <property type="match status" value="1"/>
</dbReference>
<evidence type="ECO:0000256" key="1">
    <source>
        <dbReference type="ARBA" id="ARBA00001971"/>
    </source>
</evidence>
<dbReference type="Proteomes" id="UP001305414">
    <property type="component" value="Unassembled WGS sequence"/>
</dbReference>
<dbReference type="CDD" id="cd11040">
    <property type="entry name" value="CYP7_CYP8-like"/>
    <property type="match status" value="1"/>
</dbReference>
<keyword evidence="5" id="KW-0560">Oxidoreductase</keyword>
<evidence type="ECO:0000313" key="8">
    <source>
        <dbReference type="Proteomes" id="UP001305414"/>
    </source>
</evidence>